<gene>
    <name evidence="8" type="ORF">BpHYR1_001192</name>
</gene>
<sequence>MALFGPQFIFTIIMFILLTKLGKFYSYGRYLLCHKLYRYLSPNSVELKKSVRTHYKSQTKCKKMSRLFEIDDDKEEFNIPEGATIELSMSPVVAHDLHFIKYSDDFQSFVDVSQIAIIIYTSTEVYMAIFRPSDEINLSVVWCAMAILYGMTTLASIARNYLRTSEGALLFMFAGVSFILSLLVQLADRKFFDFQLKDAFRNVSSNTLALISTSFQTQPPSPNAKVSKHTETTTNQKIYSQLKYYSTNDLLFTCCIAFLSAFIGALFFFPAFRLARLHSLSLKYSQGSKSKRFLFYLSFILPLLVSICWLKFETDAKVTNKTATTGANSTINKFINLINLEKTNSHFFSSTKVFFLNVLFATNLKIYLVVFFFLLRLALYRHYAQSYLNLAFEIAASIRKQSTKVTNTKYMSSISSIYQYYGVVANQYIVPLYVLLFMVFLLKTLGNYTWCGDIQCCNTVVDLLSSWSSNLRQNASNSPNLFKRLESTHFNISQSHHALNKIFTPYVLRSLIGYFTFWTSTIWFTISCIGLLYYHYIDSNYVV</sequence>
<dbReference type="PANTHER" id="PTHR13624:SF6">
    <property type="entry name" value="EMEI"/>
    <property type="match status" value="1"/>
</dbReference>
<comment type="caution">
    <text evidence="8">The sequence shown here is derived from an EMBL/GenBank/DDBJ whole genome shotgun (WGS) entry which is preliminary data.</text>
</comment>
<feature type="transmembrane region" description="Helical" evidence="7">
    <location>
        <begin position="420"/>
        <end position="442"/>
    </location>
</feature>
<name>A0A3M7PAE7_BRAPC</name>
<accession>A0A3M7PAE7</accession>
<evidence type="ECO:0000256" key="6">
    <source>
        <dbReference type="ARBA" id="ARBA00023180"/>
    </source>
</evidence>
<evidence type="ECO:0000256" key="4">
    <source>
        <dbReference type="ARBA" id="ARBA00022989"/>
    </source>
</evidence>
<organism evidence="8 9">
    <name type="scientific">Brachionus plicatilis</name>
    <name type="common">Marine rotifer</name>
    <name type="synonym">Brachionus muelleri</name>
    <dbReference type="NCBI Taxonomy" id="10195"/>
    <lineage>
        <taxon>Eukaryota</taxon>
        <taxon>Metazoa</taxon>
        <taxon>Spiralia</taxon>
        <taxon>Gnathifera</taxon>
        <taxon>Rotifera</taxon>
        <taxon>Eurotatoria</taxon>
        <taxon>Monogononta</taxon>
        <taxon>Pseudotrocha</taxon>
        <taxon>Ploima</taxon>
        <taxon>Brachionidae</taxon>
        <taxon>Brachionus</taxon>
    </lineage>
</organism>
<dbReference type="GO" id="GO:0016020">
    <property type="term" value="C:membrane"/>
    <property type="evidence" value="ECO:0007669"/>
    <property type="project" value="UniProtKB-SubCell"/>
</dbReference>
<feature type="transmembrane region" description="Helical" evidence="7">
    <location>
        <begin position="136"/>
        <end position="157"/>
    </location>
</feature>
<dbReference type="InterPro" id="IPR019395">
    <property type="entry name" value="Transmembrane_161A/B"/>
</dbReference>
<evidence type="ECO:0000256" key="1">
    <source>
        <dbReference type="ARBA" id="ARBA00004141"/>
    </source>
</evidence>
<keyword evidence="6" id="KW-0325">Glycoprotein</keyword>
<evidence type="ECO:0000313" key="9">
    <source>
        <dbReference type="Proteomes" id="UP000276133"/>
    </source>
</evidence>
<reference evidence="8 9" key="1">
    <citation type="journal article" date="2018" name="Sci. Rep.">
        <title>Genomic signatures of local adaptation to the degree of environmental predictability in rotifers.</title>
        <authorList>
            <person name="Franch-Gras L."/>
            <person name="Hahn C."/>
            <person name="Garcia-Roger E.M."/>
            <person name="Carmona M.J."/>
            <person name="Serra M."/>
            <person name="Gomez A."/>
        </authorList>
    </citation>
    <scope>NUCLEOTIDE SEQUENCE [LARGE SCALE GENOMIC DNA]</scope>
    <source>
        <strain evidence="8">HYR1</strain>
    </source>
</reference>
<comment type="subcellular location">
    <subcellularLocation>
        <location evidence="1">Membrane</location>
        <topology evidence="1">Multi-pass membrane protein</topology>
    </subcellularLocation>
</comment>
<evidence type="ECO:0000256" key="2">
    <source>
        <dbReference type="ARBA" id="ARBA00009706"/>
    </source>
</evidence>
<feature type="transmembrane region" description="Helical" evidence="7">
    <location>
        <begin position="354"/>
        <end position="375"/>
    </location>
</feature>
<dbReference type="PANTHER" id="PTHR13624">
    <property type="entry name" value="RE42071P"/>
    <property type="match status" value="1"/>
</dbReference>
<dbReference type="Pfam" id="PF10268">
    <property type="entry name" value="Tmemb_161AB"/>
    <property type="match status" value="2"/>
</dbReference>
<comment type="similarity">
    <text evidence="2">Belongs to the TMEM161 family.</text>
</comment>
<feature type="transmembrane region" description="Helical" evidence="7">
    <location>
        <begin position="169"/>
        <end position="187"/>
    </location>
</feature>
<evidence type="ECO:0000313" key="8">
    <source>
        <dbReference type="EMBL" id="RMZ96065.1"/>
    </source>
</evidence>
<feature type="transmembrane region" description="Helical" evidence="7">
    <location>
        <begin position="293"/>
        <end position="312"/>
    </location>
</feature>
<feature type="transmembrane region" description="Helical" evidence="7">
    <location>
        <begin position="250"/>
        <end position="272"/>
    </location>
</feature>
<dbReference type="STRING" id="10195.A0A3M7PAE7"/>
<keyword evidence="5 7" id="KW-0472">Membrane</keyword>
<keyword evidence="4 7" id="KW-1133">Transmembrane helix</keyword>
<feature type="transmembrane region" description="Helical" evidence="7">
    <location>
        <begin position="511"/>
        <end position="534"/>
    </location>
</feature>
<keyword evidence="9" id="KW-1185">Reference proteome</keyword>
<evidence type="ECO:0000256" key="5">
    <source>
        <dbReference type="ARBA" id="ARBA00023136"/>
    </source>
</evidence>
<dbReference type="Proteomes" id="UP000276133">
    <property type="component" value="Unassembled WGS sequence"/>
</dbReference>
<protein>
    <submittedName>
        <fullName evidence="8">Transmembrane protein-like</fullName>
    </submittedName>
</protein>
<feature type="transmembrane region" description="Helical" evidence="7">
    <location>
        <begin position="6"/>
        <end position="25"/>
    </location>
</feature>
<evidence type="ECO:0000256" key="3">
    <source>
        <dbReference type="ARBA" id="ARBA00022692"/>
    </source>
</evidence>
<keyword evidence="3 7" id="KW-0812">Transmembrane</keyword>
<dbReference type="OrthoDB" id="784140at2759"/>
<dbReference type="EMBL" id="REGN01012311">
    <property type="protein sequence ID" value="RMZ96064.1"/>
    <property type="molecule type" value="Genomic_DNA"/>
</dbReference>
<evidence type="ECO:0000256" key="7">
    <source>
        <dbReference type="SAM" id="Phobius"/>
    </source>
</evidence>
<dbReference type="EMBL" id="REGN01012311">
    <property type="protein sequence ID" value="RMZ96065.1"/>
    <property type="molecule type" value="Genomic_DNA"/>
</dbReference>
<dbReference type="AlphaFoldDB" id="A0A3M7PAE7"/>
<proteinExistence type="inferred from homology"/>